<dbReference type="EMBL" id="JAQQBS010001422">
    <property type="protein sequence ID" value="KAK0164670.1"/>
    <property type="molecule type" value="Genomic_DNA"/>
</dbReference>
<keyword evidence="2" id="KW-1185">Reference proteome</keyword>
<reference evidence="1" key="2">
    <citation type="submission" date="2023-03" db="EMBL/GenBank/DDBJ databases">
        <authorList>
            <person name="Inwood S.N."/>
            <person name="Skelly J.G."/>
            <person name="Guhlin J."/>
            <person name="Harrop T.W.R."/>
            <person name="Goldson S.G."/>
            <person name="Dearden P.K."/>
        </authorList>
    </citation>
    <scope>NUCLEOTIDE SEQUENCE</scope>
    <source>
        <strain evidence="1">Irish</strain>
        <tissue evidence="1">Whole body</tissue>
    </source>
</reference>
<dbReference type="Gene3D" id="1.25.40.10">
    <property type="entry name" value="Tetratricopeptide repeat domain"/>
    <property type="match status" value="1"/>
</dbReference>
<evidence type="ECO:0008006" key="3">
    <source>
        <dbReference type="Google" id="ProtNLM"/>
    </source>
</evidence>
<dbReference type="InterPro" id="IPR039494">
    <property type="entry name" value="F8A"/>
</dbReference>
<organism evidence="1 2">
    <name type="scientific">Microctonus aethiopoides</name>
    <dbReference type="NCBI Taxonomy" id="144406"/>
    <lineage>
        <taxon>Eukaryota</taxon>
        <taxon>Metazoa</taxon>
        <taxon>Ecdysozoa</taxon>
        <taxon>Arthropoda</taxon>
        <taxon>Hexapoda</taxon>
        <taxon>Insecta</taxon>
        <taxon>Pterygota</taxon>
        <taxon>Neoptera</taxon>
        <taxon>Endopterygota</taxon>
        <taxon>Hymenoptera</taxon>
        <taxon>Apocrita</taxon>
        <taxon>Ichneumonoidea</taxon>
        <taxon>Braconidae</taxon>
        <taxon>Euphorinae</taxon>
        <taxon>Microctonus</taxon>
    </lineage>
</organism>
<dbReference type="PANTHER" id="PTHR16797:SF4">
    <property type="entry name" value="40-KDA HUNTINGTIN-ASSOCIATED PROTEIN"/>
    <property type="match status" value="1"/>
</dbReference>
<dbReference type="GO" id="GO:0099518">
    <property type="term" value="P:vesicle cytoskeletal trafficking"/>
    <property type="evidence" value="ECO:0007669"/>
    <property type="project" value="TreeGrafter"/>
</dbReference>
<gene>
    <name evidence="1" type="ORF">PV328_003267</name>
</gene>
<accession>A0AA39F818</accession>
<proteinExistence type="predicted"/>
<comment type="caution">
    <text evidence="1">The sequence shown here is derived from an EMBL/GenBank/DDBJ whole genome shotgun (WGS) entry which is preliminary data.</text>
</comment>
<dbReference type="Proteomes" id="UP001168990">
    <property type="component" value="Unassembled WGS sequence"/>
</dbReference>
<evidence type="ECO:0000313" key="2">
    <source>
        <dbReference type="Proteomes" id="UP001168990"/>
    </source>
</evidence>
<sequence length="312" mass="35346">MESSSVSQISIIPDRVETNNFFPKYHNINNKLKKRFMRSPKVPDASDEFLSLASQCEQDKTWYYAGLCYLAASRCYHKLGNTGSEINNLVRAGKYFLFVNKENVDVGCPSIGLADFQAASSCFCDITTNNKTKSIHDVMISGCIIELAQALGPTPDGQELLKKAINNYPTIQFIDIFISYCLKQDDYTMALHIITNMINLIEMIGTLSQYYRNCLHKTEVTRLMLILMVQQTSQHFSSSLVDVLEKYTSGVVDSVVGAQMSEDEFIALQSLIFACQSHNNQALLEIEGELWKYIDTNQKDFLRTLIQIMIDK</sequence>
<protein>
    <recommendedName>
        <fullName evidence="3">Factor VIII intron 22 protein</fullName>
    </recommendedName>
</protein>
<name>A0AA39F818_9HYME</name>
<reference evidence="1" key="1">
    <citation type="journal article" date="2023" name="bioRxiv">
        <title>Scaffold-level genome assemblies of two parasitoid biocontrol wasps reveal the parthenogenesis mechanism and an associated novel virus.</title>
        <authorList>
            <person name="Inwood S."/>
            <person name="Skelly J."/>
            <person name="Guhlin J."/>
            <person name="Harrop T."/>
            <person name="Goldson S."/>
            <person name="Dearden P."/>
        </authorList>
    </citation>
    <scope>NUCLEOTIDE SEQUENCE</scope>
    <source>
        <strain evidence="1">Irish</strain>
        <tissue evidence="1">Whole body</tissue>
    </source>
</reference>
<dbReference type="PANTHER" id="PTHR16797">
    <property type="entry name" value="FACTOR VIII-ASSOCIATED GENE 1"/>
    <property type="match status" value="1"/>
</dbReference>
<evidence type="ECO:0000313" key="1">
    <source>
        <dbReference type="EMBL" id="KAK0164670.1"/>
    </source>
</evidence>
<dbReference type="GO" id="GO:0005769">
    <property type="term" value="C:early endosome"/>
    <property type="evidence" value="ECO:0007669"/>
    <property type="project" value="TreeGrafter"/>
</dbReference>
<dbReference type="InterPro" id="IPR011990">
    <property type="entry name" value="TPR-like_helical_dom_sf"/>
</dbReference>
<dbReference type="AlphaFoldDB" id="A0AA39F818"/>